<dbReference type="PANTHER" id="PTHR33376">
    <property type="match status" value="1"/>
</dbReference>
<sequence length="123" mass="14157">DGGENNEITYVDLKHYEVAPVFSRTQHVMIPDLVIAESAYLERMKPEDRELLTRILNDSVEDEFDLWNEQIEIAKEAAKEQGVTFVDVDIRPFQENCKKLHEEAVSGSSFAGELYDRIRALAR</sequence>
<dbReference type="Proteomes" id="UP001454086">
    <property type="component" value="Unassembled WGS sequence"/>
</dbReference>
<protein>
    <submittedName>
        <fullName evidence="2">TRAP transporter substrate-binding protein</fullName>
    </submittedName>
</protein>
<evidence type="ECO:0000313" key="3">
    <source>
        <dbReference type="Proteomes" id="UP001454086"/>
    </source>
</evidence>
<dbReference type="PANTHER" id="PTHR33376:SF2">
    <property type="entry name" value="DICARBOXYLATE-BINDING PERIPLASMIC PROTEIN"/>
    <property type="match status" value="1"/>
</dbReference>
<keyword evidence="3" id="KW-1185">Reference proteome</keyword>
<evidence type="ECO:0000256" key="1">
    <source>
        <dbReference type="ARBA" id="ARBA00022729"/>
    </source>
</evidence>
<dbReference type="InterPro" id="IPR038404">
    <property type="entry name" value="TRAP_DctP_sf"/>
</dbReference>
<dbReference type="InterPro" id="IPR018389">
    <property type="entry name" value="DctP_fam"/>
</dbReference>
<dbReference type="Gene3D" id="3.40.190.170">
    <property type="entry name" value="Bacterial extracellular solute-binding protein, family 7"/>
    <property type="match status" value="1"/>
</dbReference>
<reference evidence="2 3" key="1">
    <citation type="submission" date="2024-03" db="EMBL/GenBank/DDBJ databases">
        <title>Human intestinal bacterial collection.</title>
        <authorList>
            <person name="Pauvert C."/>
            <person name="Hitch T.C.A."/>
            <person name="Clavel T."/>
        </authorList>
    </citation>
    <scope>NUCLEOTIDE SEQUENCE [LARGE SCALE GENOMIC DNA]</scope>
    <source>
        <strain evidence="2 3">CLA-SR-H021</strain>
    </source>
</reference>
<organism evidence="2 3">
    <name type="scientific">Enterocloster hominis</name>
    <name type="common">ex Hitch et al. 2024</name>
    <dbReference type="NCBI Taxonomy" id="1917870"/>
    <lineage>
        <taxon>Bacteria</taxon>
        <taxon>Bacillati</taxon>
        <taxon>Bacillota</taxon>
        <taxon>Clostridia</taxon>
        <taxon>Lachnospirales</taxon>
        <taxon>Lachnospiraceae</taxon>
        <taxon>Enterocloster</taxon>
    </lineage>
</organism>
<name>A0ABV1D5W2_9FIRM</name>
<feature type="non-terminal residue" evidence="2">
    <location>
        <position position="1"/>
    </location>
</feature>
<keyword evidence="1" id="KW-0732">Signal</keyword>
<proteinExistence type="predicted"/>
<gene>
    <name evidence="2" type="ORF">WMQ36_10335</name>
</gene>
<dbReference type="Pfam" id="PF03480">
    <property type="entry name" value="DctP"/>
    <property type="match status" value="1"/>
</dbReference>
<accession>A0ABV1D5W2</accession>
<dbReference type="EMBL" id="JBBMFM010000031">
    <property type="protein sequence ID" value="MEQ2425370.1"/>
    <property type="molecule type" value="Genomic_DNA"/>
</dbReference>
<comment type="caution">
    <text evidence="2">The sequence shown here is derived from an EMBL/GenBank/DDBJ whole genome shotgun (WGS) entry which is preliminary data.</text>
</comment>
<evidence type="ECO:0000313" key="2">
    <source>
        <dbReference type="EMBL" id="MEQ2425370.1"/>
    </source>
</evidence>